<keyword evidence="2" id="KW-1185">Reference proteome</keyword>
<comment type="caution">
    <text evidence="1">The sequence shown here is derived from an EMBL/GenBank/DDBJ whole genome shotgun (WGS) entry which is preliminary data.</text>
</comment>
<proteinExistence type="predicted"/>
<gene>
    <name evidence="1" type="ORF">QFC21_005007</name>
</gene>
<protein>
    <submittedName>
        <fullName evidence="1">Uncharacterized protein</fullName>
    </submittedName>
</protein>
<dbReference type="EMBL" id="JASBWT010000018">
    <property type="protein sequence ID" value="KAJ9096737.1"/>
    <property type="molecule type" value="Genomic_DNA"/>
</dbReference>
<evidence type="ECO:0000313" key="1">
    <source>
        <dbReference type="EMBL" id="KAJ9096737.1"/>
    </source>
</evidence>
<dbReference type="Proteomes" id="UP001227268">
    <property type="component" value="Unassembled WGS sequence"/>
</dbReference>
<reference evidence="1" key="1">
    <citation type="submission" date="2023-04" db="EMBL/GenBank/DDBJ databases">
        <title>Draft Genome sequencing of Naganishia species isolated from polar environments using Oxford Nanopore Technology.</title>
        <authorList>
            <person name="Leo P."/>
            <person name="Venkateswaran K."/>
        </authorList>
    </citation>
    <scope>NUCLEOTIDE SEQUENCE</scope>
    <source>
        <strain evidence="1">MNA-CCFEE 5423</strain>
    </source>
</reference>
<organism evidence="1 2">
    <name type="scientific">Naganishia friedmannii</name>
    <dbReference type="NCBI Taxonomy" id="89922"/>
    <lineage>
        <taxon>Eukaryota</taxon>
        <taxon>Fungi</taxon>
        <taxon>Dikarya</taxon>
        <taxon>Basidiomycota</taxon>
        <taxon>Agaricomycotina</taxon>
        <taxon>Tremellomycetes</taxon>
        <taxon>Filobasidiales</taxon>
        <taxon>Filobasidiaceae</taxon>
        <taxon>Naganishia</taxon>
    </lineage>
</organism>
<evidence type="ECO:0000313" key="2">
    <source>
        <dbReference type="Proteomes" id="UP001227268"/>
    </source>
</evidence>
<accession>A0ACC2VDT9</accession>
<name>A0ACC2VDT9_9TREE</name>
<sequence>MSTAEGNSAPNSAASNISASHSPLQMQQQQASKIAFPSYGGGGGNMGGLAEEQHNVGEAHRVKFPPAFSHSTSVNEPVRGASSSGKNGVEGQPLPGNMAYLYQQQQQQQQQYLNDLDANSRAFSSTNQPQNSSPFQPSYGNINTGFVNGVPINMGMGVGVGIGMDDMIGKWIDGVGGGGIMPNGLLNDGNVNALSNLAAAAAGYGGAQHGSGNMSQVDRQAWLAKSIFGGQGGNGMGIQAAMEMYHGGGGQSQQQHQRQEPQDHSRTPGMNSQTYGLPLQDGFPGVNPSFQAFMPEAMYGNGLQPGSQPAGNELDHGIGYPQQPDFDIAGMNAALANMNFGGLGEGRAQPGAGGGGHGIRPAAFGSAAATNHGPPSISSGRGSINSASVPGSALSQLSAGSTGTGMTSLSAGSCGNSQQPGGGNLHGHHQQHQSINVNSANGRAMIGGLLDEDVIPTAIVIKNIPFDVVKEKMMEVISSLGAPLPYAFNYHYENNQFRGLAFANFRQPFEADSVVAALNGYDLLGRKLRVEYKKVLQVGEKERIEKEKAIRRMKSAQLRVGGSSSGNGSTTPNSPMNTGFAAQQRPGMNGVPPMPSGGGGGLARPGNRGAGWHSSHSFGEGSSPSEYQPYISHLQSGKFTSAYDNPPLQQTGRTYSSQSVSSPSSSGHVDPSSANAELKEQESSSTPITVDHTDPWTFDMHTKLVMFMADRATDETTFSSNLTTREKRIVHALAERLGLQHADVEGRVIVGKAVASVPQNHTPLGRPPMRKQSVQSGTYLHPHAAGASGPSHGLRNRTSMPNLNGMNTHSSTQREPSRLLSRQSNQNLRDFAMRTGNPHSSSTFSQQQQSRRPFVSASGAGLQGSQGFNSIFGSSLAPSASGSALEIVPSPTSPSDPSMPNNLNLPSRGFAASRTSFRSRHGSTDSARNGHASGVIGSQRPSSVNGMQPSLSATYRPEDRSGHTSGSSVIEEEEGSVDDKASRES</sequence>